<dbReference type="InterPro" id="IPR051531">
    <property type="entry name" value="N-acetyltransferase"/>
</dbReference>
<evidence type="ECO:0000313" key="3">
    <source>
        <dbReference type="Proteomes" id="UP000373269"/>
    </source>
</evidence>
<dbReference type="Pfam" id="PF13302">
    <property type="entry name" value="Acetyltransf_3"/>
    <property type="match status" value="1"/>
</dbReference>
<dbReference type="InterPro" id="IPR000182">
    <property type="entry name" value="GNAT_dom"/>
</dbReference>
<feature type="domain" description="N-acetyltransferase" evidence="1">
    <location>
        <begin position="1"/>
        <end position="109"/>
    </location>
</feature>
<sequence length="109" mass="12346">MNRNYGLKLIKDKVTGKKIGHAGLVPQIVEEEHYIEVGYWIEENYWGKGYASEVALALIDHGLNELKLPKIIALIQNENIASEKVAIKNGLKKEKEILLNEKIVSIYTT</sequence>
<evidence type="ECO:0000259" key="1">
    <source>
        <dbReference type="PROSITE" id="PS51186"/>
    </source>
</evidence>
<dbReference type="SUPFAM" id="SSF55729">
    <property type="entry name" value="Acyl-CoA N-acyltransferases (Nat)"/>
    <property type="match status" value="1"/>
</dbReference>
<proteinExistence type="predicted"/>
<gene>
    <name evidence="2" type="ORF">GDS87_14840</name>
</gene>
<organism evidence="2 3">
    <name type="scientific">Lysinibacillus pakistanensis</name>
    <dbReference type="NCBI Taxonomy" id="759811"/>
    <lineage>
        <taxon>Bacteria</taxon>
        <taxon>Bacillati</taxon>
        <taxon>Bacillota</taxon>
        <taxon>Bacilli</taxon>
        <taxon>Bacillales</taxon>
        <taxon>Bacillaceae</taxon>
        <taxon>Lysinibacillus</taxon>
    </lineage>
</organism>
<keyword evidence="3" id="KW-1185">Reference proteome</keyword>
<dbReference type="InterPro" id="IPR016181">
    <property type="entry name" value="Acyl_CoA_acyltransferase"/>
</dbReference>
<name>A0ABX6DF81_9BACI</name>
<reference evidence="2 3" key="1">
    <citation type="submission" date="2019-11" db="EMBL/GenBank/DDBJ databases">
        <title>Whole Genome Sequencing and Comparative Genomic Analyses of Lysinibacillus pakistanensis LZH-9, a Halotolerant Strain with Excellent COD Removal Capability.</title>
        <authorList>
            <person name="Zhou H."/>
        </authorList>
    </citation>
    <scope>NUCLEOTIDE SEQUENCE [LARGE SCALE GENOMIC DNA]</scope>
    <source>
        <strain evidence="2 3">LZH-9</strain>
    </source>
</reference>
<protein>
    <submittedName>
        <fullName evidence="2">GNAT family N-acetyltransferase</fullName>
    </submittedName>
</protein>
<dbReference type="PROSITE" id="PS51186">
    <property type="entry name" value="GNAT"/>
    <property type="match status" value="1"/>
</dbReference>
<dbReference type="PANTHER" id="PTHR43792:SF1">
    <property type="entry name" value="N-ACETYLTRANSFERASE DOMAIN-CONTAINING PROTEIN"/>
    <property type="match status" value="1"/>
</dbReference>
<dbReference type="Proteomes" id="UP000373269">
    <property type="component" value="Chromosome"/>
</dbReference>
<accession>A0ABX6DF81</accession>
<evidence type="ECO:0000313" key="2">
    <source>
        <dbReference type="EMBL" id="QGG52135.1"/>
    </source>
</evidence>
<dbReference type="EMBL" id="CP045835">
    <property type="protein sequence ID" value="QGG52135.1"/>
    <property type="molecule type" value="Genomic_DNA"/>
</dbReference>
<dbReference type="Gene3D" id="3.40.630.30">
    <property type="match status" value="1"/>
</dbReference>
<dbReference type="PANTHER" id="PTHR43792">
    <property type="entry name" value="GNAT FAMILY, PUTATIVE (AFU_ORTHOLOGUE AFUA_3G00765)-RELATED-RELATED"/>
    <property type="match status" value="1"/>
</dbReference>